<feature type="compositionally biased region" description="Basic and acidic residues" evidence="1">
    <location>
        <begin position="489"/>
        <end position="520"/>
    </location>
</feature>
<feature type="region of interest" description="Disordered" evidence="1">
    <location>
        <begin position="242"/>
        <end position="282"/>
    </location>
</feature>
<feature type="compositionally biased region" description="Polar residues" evidence="1">
    <location>
        <begin position="350"/>
        <end position="371"/>
    </location>
</feature>
<sequence length="546" mass="57410">MEDLLSNLRRSLEDALDDLSSPRTSSDTKTQALRGLEKLLAAAFVPKASTEELDYFLALQYTFECNVPSRILAWIASATFRLDLLTDKGAAEAEAEPEVATLSSQLTVALSIIQGVCLTHAPTKVYLGRRYALEVLLDLFLSSRHLSSTPFTSAAHVGNVSSASPSPAKLAPGAPLPLASVILDTLLCILVDSSPALRVFEACHGVHAVVKILKRAGTPREVRMKCLEFLYFYLLDETSSTPHVPTTSTPTPTAPSTPVQSSTNRKPFISNTPGRPVSRYGSSTFSSLTSGAFASAASSSFSTSSSTSNSSGSSRSTSGSSSSSSFSSTSSNAGSHAAAPLGGRGGTSPKKPSQAQSLPNVLGTPRQNQMHTPKRSTSPKKMSSAAQPRALLMLRRDLDFVPLSPKVGSFGAGANGIGTGKKGNAKRAVVVGEDGVPLGRARRMGSGSGVGVSSSRLVSAEGSEDGDGEYDATARGERTESEGDGEGEYDSRMDLEGEDTEGRQEREGEQREQRTTDEKKRLLGTMLGNVEALVEGVRKAGIWGLG</sequence>
<gene>
    <name evidence="2" type="ORF">C8F04DRAFT_582522</name>
</gene>
<evidence type="ECO:0000313" key="2">
    <source>
        <dbReference type="EMBL" id="KAJ7034153.1"/>
    </source>
</evidence>
<accession>A0AAD6SUN3</accession>
<dbReference type="PANTHER" id="PTHR34065:SF1">
    <property type="entry name" value="CELL DIVISION CONTROL PROTEIN 14"/>
    <property type="match status" value="1"/>
</dbReference>
<feature type="compositionally biased region" description="Low complexity" evidence="1">
    <location>
        <begin position="299"/>
        <end position="335"/>
    </location>
</feature>
<name>A0AAD6SUN3_9AGAR</name>
<dbReference type="GO" id="GO:0051301">
    <property type="term" value="P:cell division"/>
    <property type="evidence" value="ECO:0007669"/>
    <property type="project" value="UniProtKB-KW"/>
</dbReference>
<organism evidence="2 3">
    <name type="scientific">Mycena alexandri</name>
    <dbReference type="NCBI Taxonomy" id="1745969"/>
    <lineage>
        <taxon>Eukaryota</taxon>
        <taxon>Fungi</taxon>
        <taxon>Dikarya</taxon>
        <taxon>Basidiomycota</taxon>
        <taxon>Agaricomycotina</taxon>
        <taxon>Agaricomycetes</taxon>
        <taxon>Agaricomycetidae</taxon>
        <taxon>Agaricales</taxon>
        <taxon>Marasmiineae</taxon>
        <taxon>Mycenaceae</taxon>
        <taxon>Mycena</taxon>
    </lineage>
</organism>
<feature type="region of interest" description="Disordered" evidence="1">
    <location>
        <begin position="440"/>
        <end position="520"/>
    </location>
</feature>
<protein>
    <submittedName>
        <fullName evidence="2">Cell division control protein 14, SIN component-domain-containing protein</fullName>
    </submittedName>
</protein>
<evidence type="ECO:0000256" key="1">
    <source>
        <dbReference type="SAM" id="MobiDB-lite"/>
    </source>
</evidence>
<dbReference type="PANTHER" id="PTHR34065">
    <property type="entry name" value="CELL DIVISION CONTROL PROTEIN 14"/>
    <property type="match status" value="1"/>
</dbReference>
<dbReference type="InterPro" id="IPR012535">
    <property type="entry name" value="Cell_div_Cdc14"/>
</dbReference>
<dbReference type="AlphaFoldDB" id="A0AAD6SUN3"/>
<dbReference type="Pfam" id="PF08045">
    <property type="entry name" value="CDC14"/>
    <property type="match status" value="2"/>
</dbReference>
<comment type="caution">
    <text evidence="2">The sequence shown here is derived from an EMBL/GenBank/DDBJ whole genome shotgun (WGS) entry which is preliminary data.</text>
</comment>
<evidence type="ECO:0000313" key="3">
    <source>
        <dbReference type="Proteomes" id="UP001218188"/>
    </source>
</evidence>
<reference evidence="2" key="1">
    <citation type="submission" date="2023-03" db="EMBL/GenBank/DDBJ databases">
        <title>Massive genome expansion in bonnet fungi (Mycena s.s.) driven by repeated elements and novel gene families across ecological guilds.</title>
        <authorList>
            <consortium name="Lawrence Berkeley National Laboratory"/>
            <person name="Harder C.B."/>
            <person name="Miyauchi S."/>
            <person name="Viragh M."/>
            <person name="Kuo A."/>
            <person name="Thoen E."/>
            <person name="Andreopoulos B."/>
            <person name="Lu D."/>
            <person name="Skrede I."/>
            <person name="Drula E."/>
            <person name="Henrissat B."/>
            <person name="Morin E."/>
            <person name="Kohler A."/>
            <person name="Barry K."/>
            <person name="LaButti K."/>
            <person name="Morin E."/>
            <person name="Salamov A."/>
            <person name="Lipzen A."/>
            <person name="Mereny Z."/>
            <person name="Hegedus B."/>
            <person name="Baldrian P."/>
            <person name="Stursova M."/>
            <person name="Weitz H."/>
            <person name="Taylor A."/>
            <person name="Grigoriev I.V."/>
            <person name="Nagy L.G."/>
            <person name="Martin F."/>
            <person name="Kauserud H."/>
        </authorList>
    </citation>
    <scope>NUCLEOTIDE SEQUENCE</scope>
    <source>
        <strain evidence="2">CBHHK200</strain>
    </source>
</reference>
<feature type="compositionally biased region" description="Basic and acidic residues" evidence="1">
    <location>
        <begin position="472"/>
        <end position="481"/>
    </location>
</feature>
<feature type="compositionally biased region" description="Low complexity" evidence="1">
    <location>
        <begin position="242"/>
        <end position="263"/>
    </location>
</feature>
<keyword evidence="2" id="KW-0131">Cell cycle</keyword>
<feature type="compositionally biased region" description="Low complexity" evidence="1">
    <location>
        <begin position="451"/>
        <end position="460"/>
    </location>
</feature>
<proteinExistence type="predicted"/>
<feature type="region of interest" description="Disordered" evidence="1">
    <location>
        <begin position="299"/>
        <end position="386"/>
    </location>
</feature>
<keyword evidence="2" id="KW-0132">Cell division</keyword>
<keyword evidence="3" id="KW-1185">Reference proteome</keyword>
<dbReference type="Proteomes" id="UP001218188">
    <property type="component" value="Unassembled WGS sequence"/>
</dbReference>
<dbReference type="EMBL" id="JARJCM010000059">
    <property type="protein sequence ID" value="KAJ7034153.1"/>
    <property type="molecule type" value="Genomic_DNA"/>
</dbReference>